<proteinExistence type="predicted"/>
<organism evidence="1 2">
    <name type="scientific">Trichogramma brassicae</name>
    <dbReference type="NCBI Taxonomy" id="86971"/>
    <lineage>
        <taxon>Eukaryota</taxon>
        <taxon>Metazoa</taxon>
        <taxon>Ecdysozoa</taxon>
        <taxon>Arthropoda</taxon>
        <taxon>Hexapoda</taxon>
        <taxon>Insecta</taxon>
        <taxon>Pterygota</taxon>
        <taxon>Neoptera</taxon>
        <taxon>Endopterygota</taxon>
        <taxon>Hymenoptera</taxon>
        <taxon>Apocrita</taxon>
        <taxon>Proctotrupomorpha</taxon>
        <taxon>Chalcidoidea</taxon>
        <taxon>Trichogrammatidae</taxon>
        <taxon>Trichogramma</taxon>
    </lineage>
</organism>
<gene>
    <name evidence="1" type="ORF">TBRA_LOCUS9541</name>
</gene>
<dbReference type="Proteomes" id="UP000479190">
    <property type="component" value="Unassembled WGS sequence"/>
</dbReference>
<evidence type="ECO:0000313" key="1">
    <source>
        <dbReference type="EMBL" id="CAB0037727.1"/>
    </source>
</evidence>
<reference evidence="1 2" key="1">
    <citation type="submission" date="2020-02" db="EMBL/GenBank/DDBJ databases">
        <authorList>
            <person name="Ferguson B K."/>
        </authorList>
    </citation>
    <scope>NUCLEOTIDE SEQUENCE [LARGE SCALE GENOMIC DNA]</scope>
</reference>
<name>A0A6H5IHU7_9HYME</name>
<protein>
    <submittedName>
        <fullName evidence="1">Uncharacterized protein</fullName>
    </submittedName>
</protein>
<accession>A0A6H5IHU7</accession>
<dbReference type="EMBL" id="CADCXV010000866">
    <property type="protein sequence ID" value="CAB0037727.1"/>
    <property type="molecule type" value="Genomic_DNA"/>
</dbReference>
<keyword evidence="2" id="KW-1185">Reference proteome</keyword>
<dbReference type="AlphaFoldDB" id="A0A6H5IHU7"/>
<sequence length="109" mass="12509">MKAVTRSHKRAYIPADVSSFRVLCSRKEIYRETTKRHLHWLPAIVFDDVRAAASSALFDAHAASRARNTARSAPIRTQLCVKYFYQLHFGSRQISMRCVDYCAAPEKSF</sequence>
<evidence type="ECO:0000313" key="2">
    <source>
        <dbReference type="Proteomes" id="UP000479190"/>
    </source>
</evidence>